<dbReference type="Pfam" id="PF06580">
    <property type="entry name" value="His_kinase"/>
    <property type="match status" value="1"/>
</dbReference>
<proteinExistence type="predicted"/>
<organism evidence="3 4">
    <name type="scientific">Dawidia cretensis</name>
    <dbReference type="NCBI Taxonomy" id="2782350"/>
    <lineage>
        <taxon>Bacteria</taxon>
        <taxon>Pseudomonadati</taxon>
        <taxon>Bacteroidota</taxon>
        <taxon>Cytophagia</taxon>
        <taxon>Cytophagales</taxon>
        <taxon>Chryseotaleaceae</taxon>
        <taxon>Dawidia</taxon>
    </lineage>
</organism>
<keyword evidence="3" id="KW-0418">Kinase</keyword>
<evidence type="ECO:0000313" key="3">
    <source>
        <dbReference type="EMBL" id="MBT1710009.1"/>
    </source>
</evidence>
<dbReference type="InterPro" id="IPR036890">
    <property type="entry name" value="HATPase_C_sf"/>
</dbReference>
<name>A0AAP2GR59_9BACT</name>
<dbReference type="AlphaFoldDB" id="A0AAP2GR59"/>
<dbReference type="Gene3D" id="3.30.565.10">
    <property type="entry name" value="Histidine kinase-like ATPase, C-terminal domain"/>
    <property type="match status" value="1"/>
</dbReference>
<sequence>MKAIRHFKNTLMAQWLLHALLLWVGATAYILLFYYYRIVDNGGYYIFYEDGTPFTLWDRFYDLNVHNFFWAQVLLFTLFVETLRRWGYEQRSLRSVLLWILFTGFLVAASMGVYVYIINGQNWKALSDPMPWILFVLYSAAYIVLRGFIRHKLYRKDVQLAQSAAHLESLRAQVNPHFFFNTCNYIYGMALRENAPQTAKAMEMMSAMMRYSMTVIDENEVLLSEELTFIRHYIELQKIRIAQIDAIRIDIMLPELPDQTLLIAPMLFIPLVENAFKYGISVDRPSFITIVIQVQGKELTASIENSVHAHVEADPGMGSGLANITRRLQLLYPTRHTFTITHSATAFSVYLRLMAAK</sequence>
<keyword evidence="1" id="KW-0472">Membrane</keyword>
<dbReference type="EMBL" id="JAHESE010000018">
    <property type="protein sequence ID" value="MBT1710009.1"/>
    <property type="molecule type" value="Genomic_DNA"/>
</dbReference>
<evidence type="ECO:0000259" key="2">
    <source>
        <dbReference type="Pfam" id="PF06580"/>
    </source>
</evidence>
<dbReference type="GO" id="GO:0000155">
    <property type="term" value="F:phosphorelay sensor kinase activity"/>
    <property type="evidence" value="ECO:0007669"/>
    <property type="project" value="InterPro"/>
</dbReference>
<evidence type="ECO:0000313" key="4">
    <source>
        <dbReference type="Proteomes" id="UP001319080"/>
    </source>
</evidence>
<feature type="transmembrane region" description="Helical" evidence="1">
    <location>
        <begin position="130"/>
        <end position="149"/>
    </location>
</feature>
<feature type="transmembrane region" description="Helical" evidence="1">
    <location>
        <begin position="12"/>
        <end position="36"/>
    </location>
</feature>
<keyword evidence="1" id="KW-0812">Transmembrane</keyword>
<protein>
    <submittedName>
        <fullName evidence="3">Histidine kinase</fullName>
    </submittedName>
</protein>
<reference evidence="3 4" key="1">
    <citation type="submission" date="2021-05" db="EMBL/GenBank/DDBJ databases">
        <title>A Polyphasic approach of four new species of the genus Ohtaekwangia: Ohtaekwangia histidinii sp. nov., Ohtaekwangia cretensis sp. nov., Ohtaekwangia indiensis sp. nov., Ohtaekwangia reichenbachii sp. nov. from diverse environment.</title>
        <authorList>
            <person name="Octaviana S."/>
        </authorList>
    </citation>
    <scope>NUCLEOTIDE SEQUENCE [LARGE SCALE GENOMIC DNA]</scope>
    <source>
        <strain evidence="3 4">PWU5</strain>
    </source>
</reference>
<evidence type="ECO:0000256" key="1">
    <source>
        <dbReference type="SAM" id="Phobius"/>
    </source>
</evidence>
<gene>
    <name evidence="3" type="ORF">KK062_17315</name>
</gene>
<feature type="transmembrane region" description="Helical" evidence="1">
    <location>
        <begin position="67"/>
        <end position="84"/>
    </location>
</feature>
<dbReference type="PANTHER" id="PTHR34220">
    <property type="entry name" value="SENSOR HISTIDINE KINASE YPDA"/>
    <property type="match status" value="1"/>
</dbReference>
<feature type="transmembrane region" description="Helical" evidence="1">
    <location>
        <begin position="96"/>
        <end position="118"/>
    </location>
</feature>
<dbReference type="Proteomes" id="UP001319080">
    <property type="component" value="Unassembled WGS sequence"/>
</dbReference>
<comment type="caution">
    <text evidence="3">The sequence shown here is derived from an EMBL/GenBank/DDBJ whole genome shotgun (WGS) entry which is preliminary data.</text>
</comment>
<accession>A0AAP2GR59</accession>
<dbReference type="GO" id="GO:0016020">
    <property type="term" value="C:membrane"/>
    <property type="evidence" value="ECO:0007669"/>
    <property type="project" value="InterPro"/>
</dbReference>
<dbReference type="InterPro" id="IPR050640">
    <property type="entry name" value="Bact_2-comp_sensor_kinase"/>
</dbReference>
<feature type="domain" description="Signal transduction histidine kinase internal region" evidence="2">
    <location>
        <begin position="165"/>
        <end position="242"/>
    </location>
</feature>
<dbReference type="PANTHER" id="PTHR34220:SF7">
    <property type="entry name" value="SENSOR HISTIDINE KINASE YPDA"/>
    <property type="match status" value="1"/>
</dbReference>
<keyword evidence="3" id="KW-0808">Transferase</keyword>
<dbReference type="InterPro" id="IPR010559">
    <property type="entry name" value="Sig_transdc_His_kin_internal"/>
</dbReference>
<keyword evidence="4" id="KW-1185">Reference proteome</keyword>
<dbReference type="RefSeq" id="WP_254085587.1">
    <property type="nucleotide sequence ID" value="NZ_JAHESE010000018.1"/>
</dbReference>
<keyword evidence="1" id="KW-1133">Transmembrane helix</keyword>
<dbReference type="SUPFAM" id="SSF55874">
    <property type="entry name" value="ATPase domain of HSP90 chaperone/DNA topoisomerase II/histidine kinase"/>
    <property type="match status" value="1"/>
</dbReference>